<dbReference type="InterPro" id="IPR005804">
    <property type="entry name" value="FA_desaturase_dom"/>
</dbReference>
<evidence type="ECO:0000259" key="2">
    <source>
        <dbReference type="Pfam" id="PF00487"/>
    </source>
</evidence>
<dbReference type="CDD" id="cd03506">
    <property type="entry name" value="Delta6-FADS-like"/>
    <property type="match status" value="1"/>
</dbReference>
<feature type="domain" description="Fatty acid desaturase" evidence="2">
    <location>
        <begin position="86"/>
        <end position="350"/>
    </location>
</feature>
<evidence type="ECO:0000256" key="1">
    <source>
        <dbReference type="SAM" id="Phobius"/>
    </source>
</evidence>
<keyword evidence="4" id="KW-1185">Reference proteome</keyword>
<name>A0A255HCU5_9ACTN</name>
<dbReference type="Proteomes" id="UP000216311">
    <property type="component" value="Unassembled WGS sequence"/>
</dbReference>
<proteinExistence type="predicted"/>
<keyword evidence="1" id="KW-0472">Membrane</keyword>
<feature type="transmembrane region" description="Helical" evidence="1">
    <location>
        <begin position="74"/>
        <end position="94"/>
    </location>
</feature>
<evidence type="ECO:0000313" key="4">
    <source>
        <dbReference type="Proteomes" id="UP000216311"/>
    </source>
</evidence>
<reference evidence="3 4" key="1">
    <citation type="submission" date="2017-07" db="EMBL/GenBank/DDBJ databases">
        <title>Draft whole genome sequences of clinical Proprionibacteriaceae strains.</title>
        <authorList>
            <person name="Bernier A.-M."/>
            <person name="Bernard K."/>
            <person name="Domingo M.-C."/>
        </authorList>
    </citation>
    <scope>NUCLEOTIDE SEQUENCE [LARGE SCALE GENOMIC DNA]</scope>
    <source>
        <strain evidence="3 4">NML 130396</strain>
    </source>
</reference>
<dbReference type="PANTHER" id="PTHR19353:SF19">
    <property type="entry name" value="DELTA(5) FATTY ACID DESATURASE C-RELATED"/>
    <property type="match status" value="1"/>
</dbReference>
<dbReference type="RefSeq" id="WP_094362374.1">
    <property type="nucleotide sequence ID" value="NZ_NMVQ01000001.1"/>
</dbReference>
<keyword evidence="1" id="KW-1133">Transmembrane helix</keyword>
<organism evidence="3 4">
    <name type="scientific">Enemella dayhoffiae</name>
    <dbReference type="NCBI Taxonomy" id="2016507"/>
    <lineage>
        <taxon>Bacteria</taxon>
        <taxon>Bacillati</taxon>
        <taxon>Actinomycetota</taxon>
        <taxon>Actinomycetes</taxon>
        <taxon>Propionibacteriales</taxon>
        <taxon>Propionibacteriaceae</taxon>
        <taxon>Enemella</taxon>
    </lineage>
</organism>
<dbReference type="InterPro" id="IPR012171">
    <property type="entry name" value="Fatty_acid_desaturase"/>
</dbReference>
<evidence type="ECO:0000313" key="3">
    <source>
        <dbReference type="EMBL" id="OYO25166.1"/>
    </source>
</evidence>
<accession>A0A255HCU5</accession>
<dbReference type="AlphaFoldDB" id="A0A255HCU5"/>
<dbReference type="PANTHER" id="PTHR19353">
    <property type="entry name" value="FATTY ACID DESATURASE 2"/>
    <property type="match status" value="1"/>
</dbReference>
<dbReference type="Pfam" id="PF00487">
    <property type="entry name" value="FA_desaturase"/>
    <property type="match status" value="1"/>
</dbReference>
<dbReference type="EMBL" id="NMVQ01000001">
    <property type="protein sequence ID" value="OYO25166.1"/>
    <property type="molecule type" value="Genomic_DNA"/>
</dbReference>
<sequence>MTTQTHSTELARRIEPTGLNPHLPAGLDEAAVAEIGAELDSIRAEVMADLGAEDAAYIRSIIKLQRTLELSSRAVLLFSIFPPAWIIGTIGLSLSKILENMEIGHNVLHGQWDWMRDPKIHSSNWEWDAITPAKQWQRSHNESHHVWTNVRGRDDDLGYGVMRVDEKQPWSLGFLIQPVTAALNATFFQYGIAAYDLQVGPYLKGEVDREEFRHNARAVFAKLRRQVAKDYLVHPLLSGPGFLHTLAANAVANVVRNVWSNAVIICGHFPTGVQTFSEESLAGETRGRWYLRQMLGSANISGGKVLHVLTGNLSHQIEHHLFPDMPSNRLGQIAPRVRALFERHGLEYVTGPMHQQLGQVWAKIFRLALPNPEPGRSRLGVVAAAVRDRLRPAPALRTLPAV</sequence>
<dbReference type="GO" id="GO:0016020">
    <property type="term" value="C:membrane"/>
    <property type="evidence" value="ECO:0007669"/>
    <property type="project" value="TreeGrafter"/>
</dbReference>
<protein>
    <submittedName>
        <fullName evidence="3">Acyl-CoA desaturase</fullName>
    </submittedName>
</protein>
<dbReference type="OrthoDB" id="104711at2"/>
<keyword evidence="1" id="KW-0812">Transmembrane</keyword>
<gene>
    <name evidence="3" type="ORF">CGZ93_01540</name>
</gene>
<comment type="caution">
    <text evidence="3">The sequence shown here is derived from an EMBL/GenBank/DDBJ whole genome shotgun (WGS) entry which is preliminary data.</text>
</comment>
<dbReference type="GO" id="GO:0008610">
    <property type="term" value="P:lipid biosynthetic process"/>
    <property type="evidence" value="ECO:0007669"/>
    <property type="project" value="UniProtKB-ARBA"/>
</dbReference>
<dbReference type="GO" id="GO:0016717">
    <property type="term" value="F:oxidoreductase activity, acting on paired donors, with oxidation of a pair of donors resulting in the reduction of molecular oxygen to two molecules of water"/>
    <property type="evidence" value="ECO:0007669"/>
    <property type="project" value="TreeGrafter"/>
</dbReference>